<dbReference type="RefSeq" id="WP_161717388.1">
    <property type="nucleotide sequence ID" value="NZ_JAAAPO010000002.1"/>
</dbReference>
<reference evidence="5" key="1">
    <citation type="submission" date="2020-01" db="EMBL/GenBank/DDBJ databases">
        <title>Sphingomonas sp. strain CSW-10.</title>
        <authorList>
            <person name="Chen W.-M."/>
        </authorList>
    </citation>
    <scope>NUCLEOTIDE SEQUENCE [LARGE SCALE GENOMIC DNA]</scope>
    <source>
        <strain evidence="5">FSY-8</strain>
    </source>
</reference>
<feature type="domain" description="HTH tetR-type" evidence="3">
    <location>
        <begin position="15"/>
        <end position="75"/>
    </location>
</feature>
<dbReference type="InterPro" id="IPR001647">
    <property type="entry name" value="HTH_TetR"/>
</dbReference>
<dbReference type="InterPro" id="IPR049513">
    <property type="entry name" value="TetR_C_40"/>
</dbReference>
<dbReference type="InterPro" id="IPR050109">
    <property type="entry name" value="HTH-type_TetR-like_transc_reg"/>
</dbReference>
<evidence type="ECO:0000313" key="4">
    <source>
        <dbReference type="EMBL" id="NBC36141.1"/>
    </source>
</evidence>
<gene>
    <name evidence="4" type="ORF">GTZ99_06170</name>
</gene>
<dbReference type="PANTHER" id="PTHR30055:SF226">
    <property type="entry name" value="HTH-TYPE TRANSCRIPTIONAL REGULATOR PKSA"/>
    <property type="match status" value="1"/>
</dbReference>
<dbReference type="PANTHER" id="PTHR30055">
    <property type="entry name" value="HTH-TYPE TRANSCRIPTIONAL REGULATOR RUTR"/>
    <property type="match status" value="1"/>
</dbReference>
<protein>
    <submittedName>
        <fullName evidence="4">TetR family transcriptional regulator</fullName>
    </submittedName>
</protein>
<keyword evidence="1 2" id="KW-0238">DNA-binding</keyword>
<evidence type="ECO:0000313" key="5">
    <source>
        <dbReference type="Proteomes" id="UP000753724"/>
    </source>
</evidence>
<dbReference type="PROSITE" id="PS50977">
    <property type="entry name" value="HTH_TETR_2"/>
    <property type="match status" value="1"/>
</dbReference>
<dbReference type="Proteomes" id="UP000753724">
    <property type="component" value="Unassembled WGS sequence"/>
</dbReference>
<dbReference type="InterPro" id="IPR009057">
    <property type="entry name" value="Homeodomain-like_sf"/>
</dbReference>
<feature type="DNA-binding region" description="H-T-H motif" evidence="2">
    <location>
        <begin position="38"/>
        <end position="57"/>
    </location>
</feature>
<comment type="caution">
    <text evidence="4">The sequence shown here is derived from an EMBL/GenBank/DDBJ whole genome shotgun (WGS) entry which is preliminary data.</text>
</comment>
<dbReference type="SUPFAM" id="SSF46689">
    <property type="entry name" value="Homeodomain-like"/>
    <property type="match status" value="1"/>
</dbReference>
<dbReference type="Pfam" id="PF00440">
    <property type="entry name" value="TetR_N"/>
    <property type="match status" value="1"/>
</dbReference>
<dbReference type="PRINTS" id="PR00455">
    <property type="entry name" value="HTHTETR"/>
</dbReference>
<dbReference type="Gene3D" id="1.10.357.10">
    <property type="entry name" value="Tetracycline Repressor, domain 2"/>
    <property type="match status" value="1"/>
</dbReference>
<evidence type="ECO:0000256" key="1">
    <source>
        <dbReference type="ARBA" id="ARBA00023125"/>
    </source>
</evidence>
<proteinExistence type="predicted"/>
<dbReference type="Pfam" id="PF21306">
    <property type="entry name" value="TetR_C_40"/>
    <property type="match status" value="1"/>
</dbReference>
<keyword evidence="5" id="KW-1185">Reference proteome</keyword>
<evidence type="ECO:0000256" key="2">
    <source>
        <dbReference type="PROSITE-ProRule" id="PRU00335"/>
    </source>
</evidence>
<dbReference type="EMBL" id="JAAAPO010000002">
    <property type="protein sequence ID" value="NBC36141.1"/>
    <property type="molecule type" value="Genomic_DNA"/>
</dbReference>
<evidence type="ECO:0000259" key="3">
    <source>
        <dbReference type="PROSITE" id="PS50977"/>
    </source>
</evidence>
<sequence>MEPSRRQEIGAARRQRTRDAILGAAFDLMGEHGGLFVRVEDISARAGVSRPTFYNHFTGMDALREALTRELTQRFLEGVTQAIAGLPDPREQASAALRLYLEKARADRRWGWSIVNLSAGGVPFGAATYAQAEVTVRAGMQAGVFTVEDSAAGRDLVLGTSLAAVVAMLSGEERAAYPQIIAAAILMGLGVAGDAARAIAARPLPQVGVV</sequence>
<accession>A0ABW9XC65</accession>
<name>A0ABW9XC65_9SPHN</name>
<organism evidence="4 5">
    <name type="scientific">Novosphingobium ovatum</name>
    <dbReference type="NCBI Taxonomy" id="1908523"/>
    <lineage>
        <taxon>Bacteria</taxon>
        <taxon>Pseudomonadati</taxon>
        <taxon>Pseudomonadota</taxon>
        <taxon>Alphaproteobacteria</taxon>
        <taxon>Sphingomonadales</taxon>
        <taxon>Sphingomonadaceae</taxon>
        <taxon>Novosphingobium</taxon>
    </lineage>
</organism>